<dbReference type="RefSeq" id="WP_093051873.1">
    <property type="nucleotide sequence ID" value="NZ_FOGT01000008.1"/>
</dbReference>
<dbReference type="SMART" id="SM00422">
    <property type="entry name" value="HTH_MERR"/>
    <property type="match status" value="1"/>
</dbReference>
<dbReference type="STRING" id="1601833.SAMN05518684_10870"/>
<dbReference type="PANTHER" id="PTHR30204:SF97">
    <property type="entry name" value="MERR FAMILY REGULATORY PROTEIN"/>
    <property type="match status" value="1"/>
</dbReference>
<dbReference type="OrthoDB" id="9773308at2"/>
<proteinExistence type="predicted"/>
<dbReference type="AlphaFoldDB" id="A0A1H9UPW7"/>
<accession>A0A1H9UPW7</accession>
<dbReference type="GO" id="GO:0003700">
    <property type="term" value="F:DNA-binding transcription factor activity"/>
    <property type="evidence" value="ECO:0007669"/>
    <property type="project" value="InterPro"/>
</dbReference>
<dbReference type="InterPro" id="IPR047057">
    <property type="entry name" value="MerR_fam"/>
</dbReference>
<dbReference type="CDD" id="cd01107">
    <property type="entry name" value="HTH_BmrR"/>
    <property type="match status" value="1"/>
</dbReference>
<gene>
    <name evidence="3" type="ORF">SAMN05518684_10870</name>
</gene>
<dbReference type="InterPro" id="IPR011256">
    <property type="entry name" value="Reg_factor_effector_dom_sf"/>
</dbReference>
<dbReference type="PANTHER" id="PTHR30204">
    <property type="entry name" value="REDOX-CYCLING DRUG-SENSING TRANSCRIPTIONAL ACTIVATOR SOXR"/>
    <property type="match status" value="1"/>
</dbReference>
<feature type="domain" description="HTH merR-type" evidence="2">
    <location>
        <begin position="1"/>
        <end position="71"/>
    </location>
</feature>
<dbReference type="Gene3D" id="1.10.1660.10">
    <property type="match status" value="1"/>
</dbReference>
<protein>
    <submittedName>
        <fullName evidence="3">DNA-binding transcriptional regulator, MerR family</fullName>
    </submittedName>
</protein>
<evidence type="ECO:0000256" key="1">
    <source>
        <dbReference type="ARBA" id="ARBA00023125"/>
    </source>
</evidence>
<reference evidence="4" key="1">
    <citation type="submission" date="2016-10" db="EMBL/GenBank/DDBJ databases">
        <authorList>
            <person name="Varghese N."/>
            <person name="Submissions S."/>
        </authorList>
    </citation>
    <scope>NUCLEOTIDE SEQUENCE [LARGE SCALE GENOMIC DNA]</scope>
    <source>
        <strain evidence="4">S9</strain>
    </source>
</reference>
<dbReference type="InterPro" id="IPR029442">
    <property type="entry name" value="GyrI-like"/>
</dbReference>
<name>A0A1H9UPW7_9BACI</name>
<keyword evidence="4" id="KW-1185">Reference proteome</keyword>
<keyword evidence="1 3" id="KW-0238">DNA-binding</keyword>
<dbReference type="InterPro" id="IPR010499">
    <property type="entry name" value="AraC_E-bd"/>
</dbReference>
<evidence type="ECO:0000259" key="2">
    <source>
        <dbReference type="PROSITE" id="PS50937"/>
    </source>
</evidence>
<dbReference type="SMART" id="SM00871">
    <property type="entry name" value="AraC_E_bind"/>
    <property type="match status" value="1"/>
</dbReference>
<evidence type="ECO:0000313" key="3">
    <source>
        <dbReference type="EMBL" id="SES11053.1"/>
    </source>
</evidence>
<dbReference type="GO" id="GO:0003677">
    <property type="term" value="F:DNA binding"/>
    <property type="evidence" value="ECO:0007669"/>
    <property type="project" value="UniProtKB-KW"/>
</dbReference>
<dbReference type="EMBL" id="FOGT01000008">
    <property type="protein sequence ID" value="SES11053.1"/>
    <property type="molecule type" value="Genomic_DNA"/>
</dbReference>
<dbReference type="Pfam" id="PF13411">
    <property type="entry name" value="MerR_1"/>
    <property type="match status" value="1"/>
</dbReference>
<dbReference type="Pfam" id="PF06445">
    <property type="entry name" value="GyrI-like"/>
    <property type="match status" value="1"/>
</dbReference>
<dbReference type="PROSITE" id="PS50937">
    <property type="entry name" value="HTH_MERR_2"/>
    <property type="match status" value="1"/>
</dbReference>
<organism evidence="3 4">
    <name type="scientific">Salipaludibacillus aurantiacus</name>
    <dbReference type="NCBI Taxonomy" id="1601833"/>
    <lineage>
        <taxon>Bacteria</taxon>
        <taxon>Bacillati</taxon>
        <taxon>Bacillota</taxon>
        <taxon>Bacilli</taxon>
        <taxon>Bacillales</taxon>
        <taxon>Bacillaceae</taxon>
    </lineage>
</organism>
<dbReference type="InterPro" id="IPR000551">
    <property type="entry name" value="MerR-type_HTH_dom"/>
</dbReference>
<evidence type="ECO:0000313" key="4">
    <source>
        <dbReference type="Proteomes" id="UP000198571"/>
    </source>
</evidence>
<dbReference type="Gene3D" id="3.20.80.10">
    <property type="entry name" value="Regulatory factor, effector binding domain"/>
    <property type="match status" value="1"/>
</dbReference>
<sequence>MYRIGLFSKISKTTVKTLRYYDDIGLLQPAYTDETNGYRFYTTDQLVQLHHIVALRQMGFSIEDILHVKDGDKLGQILARKEAELEAEIKAAADKLSRIKNFKNQQERGFSMSYQAVIKELPECIVYSKKMRVPNYDAYFELVPKIGEEVTAANPSLKLAQPEYSFIVYLDGEYKEKDFEVEFCEAVESFGTDTDTITFKKIDSVQAVTVLHKGPYNHLGEAYAYVFKWIEDNGYTATGHPRESYIDGIWNKDSKEDWLTELQVPVEKPSK</sequence>
<dbReference type="SUPFAM" id="SSF55136">
    <property type="entry name" value="Probable bacterial effector-binding domain"/>
    <property type="match status" value="1"/>
</dbReference>
<dbReference type="InterPro" id="IPR009061">
    <property type="entry name" value="DNA-bd_dom_put_sf"/>
</dbReference>
<dbReference type="SUPFAM" id="SSF46955">
    <property type="entry name" value="Putative DNA-binding domain"/>
    <property type="match status" value="1"/>
</dbReference>
<dbReference type="Proteomes" id="UP000198571">
    <property type="component" value="Unassembled WGS sequence"/>
</dbReference>